<evidence type="ECO:0000313" key="3">
    <source>
        <dbReference type="Proteomes" id="UP001620514"/>
    </source>
</evidence>
<name>A0ABW8MTY9_9BURK</name>
<feature type="signal peptide" evidence="1">
    <location>
        <begin position="1"/>
        <end position="24"/>
    </location>
</feature>
<organism evidence="2 3">
    <name type="scientific">Caballeronia udeis</name>
    <dbReference type="NCBI Taxonomy" id="1232866"/>
    <lineage>
        <taxon>Bacteria</taxon>
        <taxon>Pseudomonadati</taxon>
        <taxon>Pseudomonadota</taxon>
        <taxon>Betaproteobacteria</taxon>
        <taxon>Burkholderiales</taxon>
        <taxon>Burkholderiaceae</taxon>
        <taxon>Caballeronia</taxon>
    </lineage>
</organism>
<gene>
    <name evidence="2" type="ORF">ABH943_006914</name>
</gene>
<protein>
    <submittedName>
        <fullName evidence="2">Uncharacterized protein</fullName>
    </submittedName>
</protein>
<reference evidence="2 3" key="1">
    <citation type="submission" date="2024-10" db="EMBL/GenBank/DDBJ databases">
        <authorList>
            <person name="Deangelis K."/>
            <person name="Huntemann M."/>
            <person name="Clum A."/>
            <person name="Wang J."/>
            <person name="Palaniappan K."/>
            <person name="Ritter S."/>
            <person name="Chen I.-M."/>
            <person name="Stamatis D."/>
            <person name="Reddy T."/>
            <person name="O'Malley R."/>
            <person name="Daum C."/>
            <person name="Ng V."/>
            <person name="Ivanova N."/>
            <person name="Kyrpides N."/>
            <person name="Woyke T."/>
        </authorList>
    </citation>
    <scope>NUCLEOTIDE SEQUENCE [LARGE SCALE GENOMIC DNA]</scope>
    <source>
        <strain evidence="2 3">GAS97</strain>
    </source>
</reference>
<evidence type="ECO:0000256" key="1">
    <source>
        <dbReference type="SAM" id="SignalP"/>
    </source>
</evidence>
<dbReference type="Proteomes" id="UP001620514">
    <property type="component" value="Unassembled WGS sequence"/>
</dbReference>
<proteinExistence type="predicted"/>
<reference evidence="2 3" key="2">
    <citation type="submission" date="2024-11" db="EMBL/GenBank/DDBJ databases">
        <title>Using genomics to understand microbial adaptation to soil warming.</title>
        <authorList>
            <person name="Deangelis K.M. PhD."/>
        </authorList>
    </citation>
    <scope>NUCLEOTIDE SEQUENCE [LARGE SCALE GENOMIC DNA]</scope>
    <source>
        <strain evidence="2 3">GAS97</strain>
    </source>
</reference>
<accession>A0ABW8MTY9</accession>
<evidence type="ECO:0000313" key="2">
    <source>
        <dbReference type="EMBL" id="MFK4446882.1"/>
    </source>
</evidence>
<comment type="caution">
    <text evidence="2">The sequence shown here is derived from an EMBL/GenBank/DDBJ whole genome shotgun (WGS) entry which is preliminary data.</text>
</comment>
<keyword evidence="1" id="KW-0732">Signal</keyword>
<dbReference type="RefSeq" id="WP_404612069.1">
    <property type="nucleotide sequence ID" value="NZ_JBIYDN010000029.1"/>
</dbReference>
<feature type="chain" id="PRO_5045774124" evidence="1">
    <location>
        <begin position="25"/>
        <end position="113"/>
    </location>
</feature>
<keyword evidence="3" id="KW-1185">Reference proteome</keyword>
<sequence>MKRLLLIPCSLPFLLLVFAGPSRADSVVEGPQVTIVVGYGNRDLTALHQLEDELDAAAKAANVGELDGDEVTSDGSQASIYMTARHADLLMKTIRPVLKAHEFSRDAHIIPGG</sequence>
<dbReference type="EMBL" id="JBIYDN010000029">
    <property type="protein sequence ID" value="MFK4446882.1"/>
    <property type="molecule type" value="Genomic_DNA"/>
</dbReference>